<feature type="region of interest" description="Disordered" evidence="1">
    <location>
        <begin position="1"/>
        <end position="31"/>
    </location>
</feature>
<reference evidence="2" key="1">
    <citation type="submission" date="2014-09" db="EMBL/GenBank/DDBJ databases">
        <authorList>
            <person name="Magalhaes I.L.F."/>
            <person name="Oliveira U."/>
            <person name="Santos F.R."/>
            <person name="Vidigal T.H.D.A."/>
            <person name="Brescovit A.D."/>
            <person name="Santos A.J."/>
        </authorList>
    </citation>
    <scope>NUCLEOTIDE SEQUENCE</scope>
    <source>
        <tissue evidence="2">Shoot tissue taken approximately 20 cm above the soil surface</tissue>
    </source>
</reference>
<feature type="compositionally biased region" description="Polar residues" evidence="1">
    <location>
        <begin position="18"/>
        <end position="27"/>
    </location>
</feature>
<name>A0A0A8YNE1_ARUDO</name>
<protein>
    <submittedName>
        <fullName evidence="2">Uncharacterized protein</fullName>
    </submittedName>
</protein>
<evidence type="ECO:0000313" key="2">
    <source>
        <dbReference type="EMBL" id="JAD28224.1"/>
    </source>
</evidence>
<accession>A0A0A8YNE1</accession>
<reference evidence="2" key="2">
    <citation type="journal article" date="2015" name="Data Brief">
        <title>Shoot transcriptome of the giant reed, Arundo donax.</title>
        <authorList>
            <person name="Barrero R.A."/>
            <person name="Guerrero F.D."/>
            <person name="Moolhuijzen P."/>
            <person name="Goolsby J.A."/>
            <person name="Tidwell J."/>
            <person name="Bellgard S.E."/>
            <person name="Bellgard M.I."/>
        </authorList>
    </citation>
    <scope>NUCLEOTIDE SEQUENCE</scope>
    <source>
        <tissue evidence="2">Shoot tissue taken approximately 20 cm above the soil surface</tissue>
    </source>
</reference>
<proteinExistence type="predicted"/>
<sequence>MPLTTTCDPTASPGAMLSSAQSPTASQKIRPLPWNSSMPAGCCNFFRERECLLLHWMPSFSL</sequence>
<organism evidence="2">
    <name type="scientific">Arundo donax</name>
    <name type="common">Giant reed</name>
    <name type="synonym">Donax arundinaceus</name>
    <dbReference type="NCBI Taxonomy" id="35708"/>
    <lineage>
        <taxon>Eukaryota</taxon>
        <taxon>Viridiplantae</taxon>
        <taxon>Streptophyta</taxon>
        <taxon>Embryophyta</taxon>
        <taxon>Tracheophyta</taxon>
        <taxon>Spermatophyta</taxon>
        <taxon>Magnoliopsida</taxon>
        <taxon>Liliopsida</taxon>
        <taxon>Poales</taxon>
        <taxon>Poaceae</taxon>
        <taxon>PACMAD clade</taxon>
        <taxon>Arundinoideae</taxon>
        <taxon>Arundineae</taxon>
        <taxon>Arundo</taxon>
    </lineage>
</organism>
<dbReference type="AlphaFoldDB" id="A0A0A8YNE1"/>
<dbReference type="EMBL" id="GBRH01269671">
    <property type="protein sequence ID" value="JAD28224.1"/>
    <property type="molecule type" value="Transcribed_RNA"/>
</dbReference>
<evidence type="ECO:0000256" key="1">
    <source>
        <dbReference type="SAM" id="MobiDB-lite"/>
    </source>
</evidence>